<feature type="compositionally biased region" description="Low complexity" evidence="1">
    <location>
        <begin position="447"/>
        <end position="466"/>
    </location>
</feature>
<name>A0A836C367_9CHLO</name>
<comment type="caution">
    <text evidence="2">The sequence shown here is derived from an EMBL/GenBank/DDBJ whole genome shotgun (WGS) entry which is preliminary data.</text>
</comment>
<dbReference type="EMBL" id="JAEHOE010000010">
    <property type="protein sequence ID" value="KAG2498460.1"/>
    <property type="molecule type" value="Genomic_DNA"/>
</dbReference>
<protein>
    <submittedName>
        <fullName evidence="2">Uncharacterized protein</fullName>
    </submittedName>
</protein>
<dbReference type="AlphaFoldDB" id="A0A836C367"/>
<feature type="compositionally biased region" description="Low complexity" evidence="1">
    <location>
        <begin position="967"/>
        <end position="984"/>
    </location>
</feature>
<evidence type="ECO:0000313" key="2">
    <source>
        <dbReference type="EMBL" id="KAG2498460.1"/>
    </source>
</evidence>
<dbReference type="OrthoDB" id="552900at2759"/>
<feature type="compositionally biased region" description="Acidic residues" evidence="1">
    <location>
        <begin position="64"/>
        <end position="73"/>
    </location>
</feature>
<keyword evidence="3" id="KW-1185">Reference proteome</keyword>
<sequence length="1065" mass="104085">MYGDPLSRLAFTAQMLARKPTAPAASGSPAHAHAYGYSGGGGYADTLSEPERTDPDGTLMVGDEALDSDDEGLDNMSTDNDGGGPGGGGRRVAGLFGKGLRGLSAGRSASPGGGNGSLGAQPTPLNPGAPGGVGGGERGRDQQRASSPGADGGEDMYDTGAYGGYAAVGAGGPSGGVVGGKRCGRRPVQFWAPFNDWWRSELERTGKRPSSDIIGAWHGRHAAACWGAEAPSLEETRTHAKCLRSVGSIREYFRTYRARKKAKQEDVPAPDGRMVPVRGPGSKGDGLSGLAALQSMAAPGSSVFQPLNPIGLAHLQVAAAAVAAASASAKANPAGASAAAALLGLPDVQALAAAAAAGRMGMQFGEGASAAPTLPDPPPLMTAPPVATTITTGGAHSGRPPLGPSGAAVAAAAAAAAAAGQAAGPPVRHNTITTSSHGGDASGGGAAAMSGSDGGAMAAARMSGSGSAAGGTITTAPPMSLCGRESVQEDAFSFRLASSGSEGAKGTGPAGFGPKPPLLPGLPHSLQLQFLSGLPMADGAAMVSITPRMASGGHQQPGMPYAPSAFAGAGGGGGSGVLGGAAAAGGLERRGVPSPFAVSSLNALVNGLAVAEGPDGAAGQPGSALQPVSLQSQPPRAPEEQSSLPPLPSLSLLPHVPPAPAQQGGGDAPSSAPDVNMGLGRSPSPPPASPKPGQAQHHHHQHPPSSRMSPGDAVEPDGGAALAIARQPRVSEVTVTTATTANRSHDLQMLDDDAQLTANGSGGSSGSHGPSLRALMARPDHELPDTLRSMPHETLVVLLQRAVVTVRQKKAHEEKLMDELAAAMEAEGNLTAQLHSQRMETARLYRTVMALRDARSSGGGNGQAHGHHHHHHHHHGTAGGARSAMGAAPGSGMGAGGGNGGGMGAGGGGGAGITGSVTCPNSHQLAPAASMEDAAGPSGSHQRDTVGGGGDGAGAVPPRDDAATGGAQSEPAAAPAAAGPVADARPSRLGSEGPYPLHPHRRHRLLYQQGVAEAAAAAGTSAGVGAGPQSAARPGAEGGGADGADRGKAACSDGGSGTSGNSSAF</sequence>
<feature type="compositionally biased region" description="Gly residues" evidence="1">
    <location>
        <begin position="81"/>
        <end position="100"/>
    </location>
</feature>
<accession>A0A836C367</accession>
<feature type="region of interest" description="Disordered" evidence="1">
    <location>
        <begin position="18"/>
        <end position="157"/>
    </location>
</feature>
<feature type="region of interest" description="Disordered" evidence="1">
    <location>
        <begin position="854"/>
        <end position="893"/>
    </location>
</feature>
<dbReference type="Proteomes" id="UP000612055">
    <property type="component" value="Unassembled WGS sequence"/>
</dbReference>
<gene>
    <name evidence="2" type="ORF">HYH03_003714</name>
</gene>
<feature type="compositionally biased region" description="Low complexity" evidence="1">
    <location>
        <begin position="22"/>
        <end position="36"/>
    </location>
</feature>
<feature type="region of interest" description="Disordered" evidence="1">
    <location>
        <begin position="614"/>
        <end position="717"/>
    </location>
</feature>
<feature type="compositionally biased region" description="Basic residues" evidence="1">
    <location>
        <begin position="865"/>
        <end position="876"/>
    </location>
</feature>
<feature type="compositionally biased region" description="Low complexity" evidence="1">
    <location>
        <begin position="1049"/>
        <end position="1065"/>
    </location>
</feature>
<feature type="region of interest" description="Disordered" evidence="1">
    <location>
        <begin position="421"/>
        <end position="472"/>
    </location>
</feature>
<organism evidence="2 3">
    <name type="scientific">Edaphochlamys debaryana</name>
    <dbReference type="NCBI Taxonomy" id="47281"/>
    <lineage>
        <taxon>Eukaryota</taxon>
        <taxon>Viridiplantae</taxon>
        <taxon>Chlorophyta</taxon>
        <taxon>core chlorophytes</taxon>
        <taxon>Chlorophyceae</taxon>
        <taxon>CS clade</taxon>
        <taxon>Chlamydomonadales</taxon>
        <taxon>Chlamydomonadales incertae sedis</taxon>
        <taxon>Edaphochlamys</taxon>
    </lineage>
</organism>
<feature type="region of interest" description="Disordered" evidence="1">
    <location>
        <begin position="1020"/>
        <end position="1065"/>
    </location>
</feature>
<feature type="region of interest" description="Disordered" evidence="1">
    <location>
        <begin position="498"/>
        <end position="519"/>
    </location>
</feature>
<evidence type="ECO:0000313" key="3">
    <source>
        <dbReference type="Proteomes" id="UP000612055"/>
    </source>
</evidence>
<feature type="region of interest" description="Disordered" evidence="1">
    <location>
        <begin position="918"/>
        <end position="999"/>
    </location>
</feature>
<reference evidence="2" key="1">
    <citation type="journal article" date="2020" name="bioRxiv">
        <title>Comparative genomics of Chlamydomonas.</title>
        <authorList>
            <person name="Craig R.J."/>
            <person name="Hasan A.R."/>
            <person name="Ness R.W."/>
            <person name="Keightley P.D."/>
        </authorList>
    </citation>
    <scope>NUCLEOTIDE SEQUENCE</scope>
    <source>
        <strain evidence="2">CCAP 11/70</strain>
    </source>
</reference>
<evidence type="ECO:0000256" key="1">
    <source>
        <dbReference type="SAM" id="MobiDB-lite"/>
    </source>
</evidence>
<proteinExistence type="predicted"/>